<evidence type="ECO:0000313" key="3">
    <source>
        <dbReference type="Proteomes" id="UP000784294"/>
    </source>
</evidence>
<proteinExistence type="predicted"/>
<dbReference type="Proteomes" id="UP000784294">
    <property type="component" value="Unassembled WGS sequence"/>
</dbReference>
<evidence type="ECO:0000313" key="2">
    <source>
        <dbReference type="EMBL" id="VEL16221.1"/>
    </source>
</evidence>
<comment type="caution">
    <text evidence="2">The sequence shown here is derived from an EMBL/GenBank/DDBJ whole genome shotgun (WGS) entry which is preliminary data.</text>
</comment>
<sequence>MRTLHAGFLIPLALVLGMLIRGCHIVTQSSFPRSYQGPVCYLPSSSVSIDPRHPICAPRGVTSDTLRLGD</sequence>
<protein>
    <submittedName>
        <fullName evidence="2">Uncharacterized protein</fullName>
    </submittedName>
</protein>
<feature type="signal peptide" evidence="1">
    <location>
        <begin position="1"/>
        <end position="25"/>
    </location>
</feature>
<organism evidence="2 3">
    <name type="scientific">Protopolystoma xenopodis</name>
    <dbReference type="NCBI Taxonomy" id="117903"/>
    <lineage>
        <taxon>Eukaryota</taxon>
        <taxon>Metazoa</taxon>
        <taxon>Spiralia</taxon>
        <taxon>Lophotrochozoa</taxon>
        <taxon>Platyhelminthes</taxon>
        <taxon>Monogenea</taxon>
        <taxon>Polyopisthocotylea</taxon>
        <taxon>Polystomatidea</taxon>
        <taxon>Polystomatidae</taxon>
        <taxon>Protopolystoma</taxon>
    </lineage>
</organism>
<dbReference type="EMBL" id="CAAALY010027596">
    <property type="protein sequence ID" value="VEL16221.1"/>
    <property type="molecule type" value="Genomic_DNA"/>
</dbReference>
<keyword evidence="1" id="KW-0732">Signal</keyword>
<dbReference type="AlphaFoldDB" id="A0A3S5CF72"/>
<reference evidence="2" key="1">
    <citation type="submission" date="2018-11" db="EMBL/GenBank/DDBJ databases">
        <authorList>
            <consortium name="Pathogen Informatics"/>
        </authorList>
    </citation>
    <scope>NUCLEOTIDE SEQUENCE</scope>
</reference>
<gene>
    <name evidence="2" type="ORF">PXEA_LOCUS9661</name>
</gene>
<evidence type="ECO:0000256" key="1">
    <source>
        <dbReference type="SAM" id="SignalP"/>
    </source>
</evidence>
<feature type="chain" id="PRO_5018741565" evidence="1">
    <location>
        <begin position="26"/>
        <end position="70"/>
    </location>
</feature>
<accession>A0A3S5CF72</accession>
<name>A0A3S5CF72_9PLAT</name>
<keyword evidence="3" id="KW-1185">Reference proteome</keyword>